<comment type="caution">
    <text evidence="1">The sequence shown here is derived from an EMBL/GenBank/DDBJ whole genome shotgun (WGS) entry which is preliminary data.</text>
</comment>
<dbReference type="SUPFAM" id="SSF56784">
    <property type="entry name" value="HAD-like"/>
    <property type="match status" value="1"/>
</dbReference>
<dbReference type="GO" id="GO:0006281">
    <property type="term" value="P:DNA repair"/>
    <property type="evidence" value="ECO:0007669"/>
    <property type="project" value="TreeGrafter"/>
</dbReference>
<dbReference type="Proteomes" id="UP000011519">
    <property type="component" value="Unassembled WGS sequence"/>
</dbReference>
<dbReference type="InterPro" id="IPR023214">
    <property type="entry name" value="HAD_sf"/>
</dbReference>
<protein>
    <submittedName>
        <fullName evidence="1">HAD-superfamily hydrolase</fullName>
    </submittedName>
</protein>
<dbReference type="Gene3D" id="1.10.150.240">
    <property type="entry name" value="Putative phosphatase, domain 2"/>
    <property type="match status" value="1"/>
</dbReference>
<evidence type="ECO:0000313" key="1">
    <source>
        <dbReference type="EMBL" id="ELY93805.1"/>
    </source>
</evidence>
<proteinExistence type="predicted"/>
<dbReference type="Pfam" id="PF13419">
    <property type="entry name" value="HAD_2"/>
    <property type="match status" value="1"/>
</dbReference>
<accession>M0A4X5</accession>
<dbReference type="InterPro" id="IPR050155">
    <property type="entry name" value="HAD-like_hydrolase_sf"/>
</dbReference>
<dbReference type="InterPro" id="IPR023198">
    <property type="entry name" value="PGP-like_dom2"/>
</dbReference>
<dbReference type="AlphaFoldDB" id="M0A4X5"/>
<dbReference type="GO" id="GO:0008967">
    <property type="term" value="F:phosphoglycolate phosphatase activity"/>
    <property type="evidence" value="ECO:0007669"/>
    <property type="project" value="TreeGrafter"/>
</dbReference>
<gene>
    <name evidence="1" type="ORF">C483_03979</name>
</gene>
<dbReference type="PANTHER" id="PTHR43434:SF1">
    <property type="entry name" value="PHOSPHOGLYCOLATE PHOSPHATASE"/>
    <property type="match status" value="1"/>
</dbReference>
<dbReference type="EMBL" id="AOIM01000013">
    <property type="protein sequence ID" value="ELY93805.1"/>
    <property type="molecule type" value="Genomic_DNA"/>
</dbReference>
<dbReference type="OrthoDB" id="115864at2157"/>
<name>M0A4X5_9EURY</name>
<dbReference type="RefSeq" id="WP_006652045.1">
    <property type="nucleotide sequence ID" value="NZ_AOIM01000013.1"/>
</dbReference>
<organism evidence="1 2">
    <name type="scientific">Natrialba hulunbeirensis JCM 10989</name>
    <dbReference type="NCBI Taxonomy" id="1227493"/>
    <lineage>
        <taxon>Archaea</taxon>
        <taxon>Methanobacteriati</taxon>
        <taxon>Methanobacteriota</taxon>
        <taxon>Stenosarchaea group</taxon>
        <taxon>Halobacteria</taxon>
        <taxon>Halobacteriales</taxon>
        <taxon>Natrialbaceae</taxon>
        <taxon>Natrialba</taxon>
    </lineage>
</organism>
<evidence type="ECO:0000313" key="2">
    <source>
        <dbReference type="Proteomes" id="UP000011519"/>
    </source>
</evidence>
<dbReference type="STRING" id="1227493.C483_03979"/>
<dbReference type="InterPro" id="IPR041492">
    <property type="entry name" value="HAD_2"/>
</dbReference>
<dbReference type="Gene3D" id="3.40.50.1000">
    <property type="entry name" value="HAD superfamily/HAD-like"/>
    <property type="match status" value="1"/>
</dbReference>
<keyword evidence="1" id="KW-0378">Hydrolase</keyword>
<dbReference type="PANTHER" id="PTHR43434">
    <property type="entry name" value="PHOSPHOGLYCOLATE PHOSPHATASE"/>
    <property type="match status" value="1"/>
</dbReference>
<dbReference type="InterPro" id="IPR036412">
    <property type="entry name" value="HAD-like_sf"/>
</dbReference>
<dbReference type="PATRIC" id="fig|1227493.4.peg.760"/>
<reference evidence="1 2" key="1">
    <citation type="journal article" date="2014" name="PLoS Genet.">
        <title>Phylogenetically driven sequencing of extremely halophilic archaea reveals strategies for static and dynamic osmo-response.</title>
        <authorList>
            <person name="Becker E.A."/>
            <person name="Seitzer P.M."/>
            <person name="Tritt A."/>
            <person name="Larsen D."/>
            <person name="Krusor M."/>
            <person name="Yao A.I."/>
            <person name="Wu D."/>
            <person name="Madern D."/>
            <person name="Eisen J.A."/>
            <person name="Darling A.E."/>
            <person name="Facciotti M.T."/>
        </authorList>
    </citation>
    <scope>NUCLEOTIDE SEQUENCE [LARGE SCALE GENOMIC DNA]</scope>
    <source>
        <strain evidence="1 2">JCM 10989</strain>
    </source>
</reference>
<keyword evidence="2" id="KW-1185">Reference proteome</keyword>
<sequence>MEMDSSYDAILFDNDGVLTTPTDRDVLLEAMTEAFATVGVSNPPQAAIETLLSPDVDSLRTTAAEHGVEPQTLWTAREEAAIAAQRAELTAGRKQCYDDTAALESLPQPTAIVSNNQHETIGNILDELDLPPFEVWYGREPTLEGINRKKPRPYYLEQAIDELDATEPLYVGDSYVDVAAADALGIDVAFIRREHREGYTFDGPARPTFEIESLRALSQQ</sequence>